<dbReference type="AlphaFoldDB" id="G9WHD1"/>
<dbReference type="Proteomes" id="UP000004959">
    <property type="component" value="Chromosome"/>
</dbReference>
<keyword evidence="3" id="KW-1185">Reference proteome</keyword>
<dbReference type="PATRIC" id="fig|1045004.4.peg.1823"/>
<dbReference type="PANTHER" id="PTHR22916">
    <property type="entry name" value="GLYCOSYLTRANSFERASE"/>
    <property type="match status" value="1"/>
</dbReference>
<evidence type="ECO:0000313" key="2">
    <source>
        <dbReference type="EMBL" id="EHN59923.1"/>
    </source>
</evidence>
<dbReference type="EMBL" id="AFVZ01000001">
    <property type="protein sequence ID" value="EHN59923.1"/>
    <property type="molecule type" value="Genomic_DNA"/>
</dbReference>
<accession>G9WHD1</accession>
<evidence type="ECO:0000313" key="3">
    <source>
        <dbReference type="Proteomes" id="UP000004959"/>
    </source>
</evidence>
<dbReference type="InterPro" id="IPR001173">
    <property type="entry name" value="Glyco_trans_2-like"/>
</dbReference>
<evidence type="ECO:0000259" key="1">
    <source>
        <dbReference type="Pfam" id="PF00535"/>
    </source>
</evidence>
<dbReference type="GO" id="GO:0016758">
    <property type="term" value="F:hexosyltransferase activity"/>
    <property type="evidence" value="ECO:0007669"/>
    <property type="project" value="UniProtKB-ARBA"/>
</dbReference>
<proteinExistence type="predicted"/>
<name>G9WHD1_9LACO</name>
<sequence>MKLTATSIMATYNGSQFISDQLQSIYDQKSQPDRVIIRDDRSSDDTARIVKQFISNRHLEKSWDFKVNPIRKGWRQNFIQMISQAKTDVIFYTDQDDLWHEDKVSDYLSCFSQNNDMEALVSDYSFIPKNQNILPMAKIPESGRDPLYKVIPNLFNLLIRRDGCTLAFRKTLIPFLKEVFQKVSTDSNGLPQSHDQATWLSALLRGSLYHLHKPLLYRRAHQDSTWQKEMKTHPSHFIEDVDENPNFLAYLKMIRHVLIGDHLCTTFANIQLEKEIQHKIADFSKLAV</sequence>
<organism evidence="2 3">
    <name type="scientific">Oenococcus kitaharae DSM 17330</name>
    <dbReference type="NCBI Taxonomy" id="1045004"/>
    <lineage>
        <taxon>Bacteria</taxon>
        <taxon>Bacillati</taxon>
        <taxon>Bacillota</taxon>
        <taxon>Bacilli</taxon>
        <taxon>Lactobacillales</taxon>
        <taxon>Lactobacillaceae</taxon>
        <taxon>Oenococcus</taxon>
    </lineage>
</organism>
<dbReference type="HOGENOM" id="CLU_025996_2_0_9"/>
<dbReference type="Pfam" id="PF00535">
    <property type="entry name" value="Glycos_transf_2"/>
    <property type="match status" value="1"/>
</dbReference>
<dbReference type="InterPro" id="IPR029044">
    <property type="entry name" value="Nucleotide-diphossugar_trans"/>
</dbReference>
<dbReference type="RefSeq" id="WP_007747337.1">
    <property type="nucleotide sequence ID" value="NZ_CM001398.1"/>
</dbReference>
<dbReference type="eggNOG" id="COG0463">
    <property type="taxonomic scope" value="Bacteria"/>
</dbReference>
<dbReference type="Gene3D" id="3.90.550.10">
    <property type="entry name" value="Spore Coat Polysaccharide Biosynthesis Protein SpsA, Chain A"/>
    <property type="match status" value="1"/>
</dbReference>
<dbReference type="STRING" id="336988.NT96_06555"/>
<keyword evidence="2" id="KW-0808">Transferase</keyword>
<dbReference type="SUPFAM" id="SSF53448">
    <property type="entry name" value="Nucleotide-diphospho-sugar transferases"/>
    <property type="match status" value="1"/>
</dbReference>
<comment type="caution">
    <text evidence="2">The sequence shown here is derived from an EMBL/GenBank/DDBJ whole genome shotgun (WGS) entry which is preliminary data.</text>
</comment>
<protein>
    <submittedName>
        <fullName evidence="2">Glycosyltransferase related enzyme</fullName>
    </submittedName>
</protein>
<feature type="domain" description="Glycosyltransferase 2-like" evidence="1">
    <location>
        <begin position="8"/>
        <end position="138"/>
    </location>
</feature>
<dbReference type="OrthoDB" id="8773442at2"/>
<gene>
    <name evidence="2" type="ORF">OKIT_1853</name>
</gene>
<reference evidence="2 3" key="1">
    <citation type="journal article" date="2012" name="PLoS ONE">
        <title>Functional divergence in the genus oenococcus as predicted by genome sequencing of the newly-described species, Oenococcus kitaharae.</title>
        <authorList>
            <person name="Borneman A.R."/>
            <person name="McCarthy J.M."/>
            <person name="Chambers P.J."/>
            <person name="Bartowsky E.J."/>
        </authorList>
    </citation>
    <scope>NUCLEOTIDE SEQUENCE [LARGE SCALE GENOMIC DNA]</scope>
    <source>
        <strain evidence="3">DSM17330</strain>
    </source>
</reference>
<dbReference type="PANTHER" id="PTHR22916:SF3">
    <property type="entry name" value="UDP-GLCNAC:BETAGAL BETA-1,3-N-ACETYLGLUCOSAMINYLTRANSFERASE-LIKE PROTEIN 1"/>
    <property type="match status" value="1"/>
</dbReference>